<reference evidence="2" key="2">
    <citation type="journal article" date="2007" name="Science">
        <title>Draft genome sequence of the sexually transmitted pathogen Trichomonas vaginalis.</title>
        <authorList>
            <person name="Carlton J.M."/>
            <person name="Hirt R.P."/>
            <person name="Silva J.C."/>
            <person name="Delcher A.L."/>
            <person name="Schatz M."/>
            <person name="Zhao Q."/>
            <person name="Wortman J.R."/>
            <person name="Bidwell S.L."/>
            <person name="Alsmark U.C.M."/>
            <person name="Besteiro S."/>
            <person name="Sicheritz-Ponten T."/>
            <person name="Noel C.J."/>
            <person name="Dacks J.B."/>
            <person name="Foster P.G."/>
            <person name="Simillion C."/>
            <person name="Van de Peer Y."/>
            <person name="Miranda-Saavedra D."/>
            <person name="Barton G.J."/>
            <person name="Westrop G.D."/>
            <person name="Mueller S."/>
            <person name="Dessi D."/>
            <person name="Fiori P.L."/>
            <person name="Ren Q."/>
            <person name="Paulsen I."/>
            <person name="Zhang H."/>
            <person name="Bastida-Corcuera F.D."/>
            <person name="Simoes-Barbosa A."/>
            <person name="Brown M.T."/>
            <person name="Hayes R.D."/>
            <person name="Mukherjee M."/>
            <person name="Okumura C.Y."/>
            <person name="Schneider R."/>
            <person name="Smith A.J."/>
            <person name="Vanacova S."/>
            <person name="Villalvazo M."/>
            <person name="Haas B.J."/>
            <person name="Pertea M."/>
            <person name="Feldblyum T.V."/>
            <person name="Utterback T.R."/>
            <person name="Shu C.L."/>
            <person name="Osoegawa K."/>
            <person name="de Jong P.J."/>
            <person name="Hrdy I."/>
            <person name="Horvathova L."/>
            <person name="Zubacova Z."/>
            <person name="Dolezal P."/>
            <person name="Malik S.B."/>
            <person name="Logsdon J.M. Jr."/>
            <person name="Henze K."/>
            <person name="Gupta A."/>
            <person name="Wang C.C."/>
            <person name="Dunne R.L."/>
            <person name="Upcroft J.A."/>
            <person name="Upcroft P."/>
            <person name="White O."/>
            <person name="Salzberg S.L."/>
            <person name="Tang P."/>
            <person name="Chiu C.-H."/>
            <person name="Lee Y.-S."/>
            <person name="Embley T.M."/>
            <person name="Coombs G.H."/>
            <person name="Mottram J.C."/>
            <person name="Tachezy J."/>
            <person name="Fraser-Liggett C.M."/>
            <person name="Johnson P.J."/>
        </authorList>
    </citation>
    <scope>NUCLEOTIDE SEQUENCE [LARGE SCALE GENOMIC DNA]</scope>
    <source>
        <strain evidence="2">G3</strain>
    </source>
</reference>
<dbReference type="InParanoid" id="A2HSG0"/>
<dbReference type="Proteomes" id="UP000001542">
    <property type="component" value="Unassembled WGS sequence"/>
</dbReference>
<feature type="region of interest" description="Disordered" evidence="1">
    <location>
        <begin position="95"/>
        <end position="124"/>
    </location>
</feature>
<evidence type="ECO:0000313" key="3">
    <source>
        <dbReference type="Proteomes" id="UP000001542"/>
    </source>
</evidence>
<keyword evidence="3" id="KW-1185">Reference proteome</keyword>
<evidence type="ECO:0000313" key="2">
    <source>
        <dbReference type="EMBL" id="EAX67658.1"/>
    </source>
</evidence>
<reference evidence="2" key="1">
    <citation type="submission" date="2006-10" db="EMBL/GenBank/DDBJ databases">
        <authorList>
            <person name="Amadeo P."/>
            <person name="Zhao Q."/>
            <person name="Wortman J."/>
            <person name="Fraser-Liggett C."/>
            <person name="Carlton J."/>
        </authorList>
    </citation>
    <scope>NUCLEOTIDE SEQUENCE</scope>
    <source>
        <strain evidence="2">G3</strain>
    </source>
</reference>
<proteinExistence type="predicted"/>
<name>A2HSG0_TRIV3</name>
<sequence length="124" mass="14638">LPSDIPSSSIRQKKFFHPTRKNFPDNWKKFSCCPSVNHSNFRKLRTFFPTTGKIFPDNWKKISRQLEKNFLPTFRVLPSNRKKISRQQEKFFLPTGHKRMSHVPLPECLPKPEEPTAPAPQQTY</sequence>
<dbReference type="EMBL" id="DS142944">
    <property type="protein sequence ID" value="EAX67658.1"/>
    <property type="molecule type" value="Genomic_DNA"/>
</dbReference>
<dbReference type="AlphaFoldDB" id="A2HSG0"/>
<feature type="non-terminal residue" evidence="2">
    <location>
        <position position="1"/>
    </location>
</feature>
<organism evidence="2 3">
    <name type="scientific">Trichomonas vaginalis (strain ATCC PRA-98 / G3)</name>
    <dbReference type="NCBI Taxonomy" id="412133"/>
    <lineage>
        <taxon>Eukaryota</taxon>
        <taxon>Metamonada</taxon>
        <taxon>Parabasalia</taxon>
        <taxon>Trichomonadida</taxon>
        <taxon>Trichomonadidae</taxon>
        <taxon>Trichomonas</taxon>
    </lineage>
</organism>
<accession>A2HSG0</accession>
<protein>
    <submittedName>
        <fullName evidence="2">Uncharacterized protein</fullName>
    </submittedName>
</protein>
<dbReference type="VEuPathDB" id="TrichDB:TVAGG3_0385800"/>
<dbReference type="VEuPathDB" id="TrichDB:TVAG_512510"/>
<evidence type="ECO:0000256" key="1">
    <source>
        <dbReference type="SAM" id="MobiDB-lite"/>
    </source>
</evidence>
<gene>
    <name evidence="2" type="ORF">TVAG_512510</name>
</gene>